<dbReference type="Proteomes" id="UP000389128">
    <property type="component" value="Unassembled WGS sequence"/>
</dbReference>
<feature type="chain" id="PRO_5025351741" description="DUF4019 domain-containing protein" evidence="1">
    <location>
        <begin position="19"/>
        <end position="339"/>
    </location>
</feature>
<dbReference type="OrthoDB" id="9178730at2"/>
<comment type="caution">
    <text evidence="2">The sequence shown here is derived from an EMBL/GenBank/DDBJ whole genome shotgun (WGS) entry which is preliminary data.</text>
</comment>
<gene>
    <name evidence="2" type="ORF">ETQ85_05585</name>
</gene>
<keyword evidence="1" id="KW-0732">Signal</keyword>
<reference evidence="2 3" key="1">
    <citation type="submission" date="2019-01" db="EMBL/GenBank/DDBJ databases">
        <title>Zoogloea oleivorans genome sequencing and assembly.</title>
        <authorList>
            <person name="Tancsics A."/>
            <person name="Farkas M."/>
            <person name="Kriszt B."/>
            <person name="Maroti G."/>
            <person name="Horvath B."/>
        </authorList>
    </citation>
    <scope>NUCLEOTIDE SEQUENCE [LARGE SCALE GENOMIC DNA]</scope>
    <source>
        <strain evidence="2 3">Buc</strain>
    </source>
</reference>
<protein>
    <recommendedName>
        <fullName evidence="4">DUF4019 domain-containing protein</fullName>
    </recommendedName>
</protein>
<dbReference type="EMBL" id="SDKK01000004">
    <property type="protein sequence ID" value="TYC60871.1"/>
    <property type="molecule type" value="Genomic_DNA"/>
</dbReference>
<feature type="signal peptide" evidence="1">
    <location>
        <begin position="1"/>
        <end position="18"/>
    </location>
</feature>
<accession>A0A6C2D4I0</accession>
<evidence type="ECO:0008006" key="4">
    <source>
        <dbReference type="Google" id="ProtNLM"/>
    </source>
</evidence>
<evidence type="ECO:0000313" key="3">
    <source>
        <dbReference type="Proteomes" id="UP000389128"/>
    </source>
</evidence>
<proteinExistence type="predicted"/>
<name>A0A6C2D4I0_9RHOO</name>
<dbReference type="AlphaFoldDB" id="A0A6C2D4I0"/>
<sequence length="339" mass="36340">MKVRGLCLALLLAGPVLAVDSGPLPGEMVTRIGQVAALPADQRQVPGFAGAWRRASAQDKVLARIVALEARIKPCADVRVVDTVQAAPDLIETRPQRIHHALERWTVNACGVIRKYDAWYSFEQSVSRLMVAESGTGDFQAVLDPPYRRLRELAAVRSTEEAGGAVRWLNLPLPADSLPVANANSPAGWSADFVPAGDSAREWTQLVGVQGLPRLKSPGQARALLEGMQQARARRCGVAPAAVEALPAEEASSGASLQTYLVCPQVPDTNYAEMAVVKAIEGPDYLYVVQRAWRLPAADAAKVQLDSRKPKLAAEAFLAQVRLCNPAGDTSACPSPFPR</sequence>
<evidence type="ECO:0000313" key="2">
    <source>
        <dbReference type="EMBL" id="TYC60871.1"/>
    </source>
</evidence>
<keyword evidence="3" id="KW-1185">Reference proteome</keyword>
<dbReference type="RefSeq" id="WP_148578073.1">
    <property type="nucleotide sequence ID" value="NZ_SDKK01000004.1"/>
</dbReference>
<evidence type="ECO:0000256" key="1">
    <source>
        <dbReference type="SAM" id="SignalP"/>
    </source>
</evidence>
<organism evidence="2 3">
    <name type="scientific">Zoogloea oleivorans</name>
    <dbReference type="NCBI Taxonomy" id="1552750"/>
    <lineage>
        <taxon>Bacteria</taxon>
        <taxon>Pseudomonadati</taxon>
        <taxon>Pseudomonadota</taxon>
        <taxon>Betaproteobacteria</taxon>
        <taxon>Rhodocyclales</taxon>
        <taxon>Zoogloeaceae</taxon>
        <taxon>Zoogloea</taxon>
    </lineage>
</organism>